<dbReference type="OrthoDB" id="9794834at2"/>
<dbReference type="RefSeq" id="WP_079569509.1">
    <property type="nucleotide sequence ID" value="NZ_LT670818.1"/>
</dbReference>
<evidence type="ECO:0000313" key="2">
    <source>
        <dbReference type="EMBL" id="SHH25509.1"/>
    </source>
</evidence>
<dbReference type="Gene3D" id="1.10.260.40">
    <property type="entry name" value="lambda repressor-like DNA-binding domains"/>
    <property type="match status" value="1"/>
</dbReference>
<dbReference type="Gene3D" id="1.10.10.2910">
    <property type="match status" value="1"/>
</dbReference>
<sequence length="355" mass="40013">MFNPERVELVRLRLGLTKIGFAEQLGVDRKALQRFEGKEADLPRACRDRLLEISGYPETFFEKGSPEYPNPMGVSFRSLRSLTASSRNAAIAAGALAFELDDWITGHYELPHHALAPVREAPPAQAAMLLRAQWGIGNRPIGNMINLLESRGLRVFSLVEETRHLDAYSLWRNDKPYIFLNTLKTAERSRFDAAHELGHLILHRHTGSSHPKGESEADEFASAFLMPPEDVMAEIRWVRSLDDLVIKKQRWGVSTAALAYTLHKMGKISDWHYRGYCIALGKLGRNVEPRPMSQETSQVWSKILTDLWRQGISLSRLADRLCLPERELNSLLFGIAAAPTEPSTGARLKLVNPKL</sequence>
<dbReference type="Proteomes" id="UP000190675">
    <property type="component" value="Chromosome I"/>
</dbReference>
<organism evidence="2 3">
    <name type="scientific">Bradyrhizobium erythrophlei</name>
    <dbReference type="NCBI Taxonomy" id="1437360"/>
    <lineage>
        <taxon>Bacteria</taxon>
        <taxon>Pseudomonadati</taxon>
        <taxon>Pseudomonadota</taxon>
        <taxon>Alphaproteobacteria</taxon>
        <taxon>Hyphomicrobiales</taxon>
        <taxon>Nitrobacteraceae</taxon>
        <taxon>Bradyrhizobium</taxon>
    </lineage>
</organism>
<dbReference type="InterPro" id="IPR052345">
    <property type="entry name" value="Rad_response_metalloprotease"/>
</dbReference>
<dbReference type="PANTHER" id="PTHR43236">
    <property type="entry name" value="ANTITOXIN HIGA1"/>
    <property type="match status" value="1"/>
</dbReference>
<proteinExistence type="predicted"/>
<dbReference type="EMBL" id="LT670818">
    <property type="protein sequence ID" value="SHH25509.1"/>
    <property type="molecule type" value="Genomic_DNA"/>
</dbReference>
<evidence type="ECO:0000313" key="3">
    <source>
        <dbReference type="Proteomes" id="UP000190675"/>
    </source>
</evidence>
<protein>
    <submittedName>
        <fullName evidence="2">Zn-dependent peptidase ImmA, M78 family</fullName>
    </submittedName>
</protein>
<dbReference type="GO" id="GO:0003677">
    <property type="term" value="F:DNA binding"/>
    <property type="evidence" value="ECO:0007669"/>
    <property type="project" value="InterPro"/>
</dbReference>
<dbReference type="PANTHER" id="PTHR43236:SF1">
    <property type="entry name" value="BLL7220 PROTEIN"/>
    <property type="match status" value="1"/>
</dbReference>
<name>A0A1M5RHK2_9BRAD</name>
<evidence type="ECO:0000259" key="1">
    <source>
        <dbReference type="Pfam" id="PF06114"/>
    </source>
</evidence>
<gene>
    <name evidence="2" type="ORF">SAMN05444169_6561</name>
</gene>
<feature type="domain" description="IrrE N-terminal-like" evidence="1">
    <location>
        <begin position="149"/>
        <end position="263"/>
    </location>
</feature>
<dbReference type="AlphaFoldDB" id="A0A1M5RHK2"/>
<dbReference type="InterPro" id="IPR010982">
    <property type="entry name" value="Lambda_DNA-bd_dom_sf"/>
</dbReference>
<accession>A0A1M5RHK2</accession>
<reference evidence="2 3" key="1">
    <citation type="submission" date="2016-11" db="EMBL/GenBank/DDBJ databases">
        <authorList>
            <person name="Jaros S."/>
            <person name="Januszkiewicz K."/>
            <person name="Wedrychowicz H."/>
        </authorList>
    </citation>
    <scope>NUCLEOTIDE SEQUENCE [LARGE SCALE GENOMIC DNA]</scope>
    <source>
        <strain evidence="2 3">GAS242</strain>
    </source>
</reference>
<dbReference type="InterPro" id="IPR010359">
    <property type="entry name" value="IrrE_HExxH"/>
</dbReference>
<dbReference type="Pfam" id="PF06114">
    <property type="entry name" value="Peptidase_M78"/>
    <property type="match status" value="1"/>
</dbReference>